<accession>A0ABN8M5U1</accession>
<evidence type="ECO:0000313" key="3">
    <source>
        <dbReference type="Proteomes" id="UP001159427"/>
    </source>
</evidence>
<evidence type="ECO:0000259" key="1">
    <source>
        <dbReference type="PROSITE" id="PS50234"/>
    </source>
</evidence>
<dbReference type="Gene3D" id="3.40.50.410">
    <property type="entry name" value="von Willebrand factor, type A domain"/>
    <property type="match status" value="1"/>
</dbReference>
<feature type="domain" description="VWFA" evidence="1">
    <location>
        <begin position="1"/>
        <end position="69"/>
    </location>
</feature>
<reference evidence="2 3" key="1">
    <citation type="submission" date="2022-05" db="EMBL/GenBank/DDBJ databases">
        <authorList>
            <consortium name="Genoscope - CEA"/>
            <person name="William W."/>
        </authorList>
    </citation>
    <scope>NUCLEOTIDE SEQUENCE [LARGE SCALE GENOMIC DNA]</scope>
</reference>
<dbReference type="Proteomes" id="UP001159427">
    <property type="component" value="Unassembled WGS sequence"/>
</dbReference>
<dbReference type="PANTHER" id="PTHR24020:SF20">
    <property type="entry name" value="PH DOMAIN-CONTAINING PROTEIN"/>
    <property type="match status" value="1"/>
</dbReference>
<dbReference type="InterPro" id="IPR036465">
    <property type="entry name" value="vWFA_dom_sf"/>
</dbReference>
<dbReference type="InterPro" id="IPR050525">
    <property type="entry name" value="ECM_Assembly_Org"/>
</dbReference>
<proteinExistence type="predicted"/>
<dbReference type="SUPFAM" id="SSF53300">
    <property type="entry name" value="vWA-like"/>
    <property type="match status" value="1"/>
</dbReference>
<dbReference type="PANTHER" id="PTHR24020">
    <property type="entry name" value="COLLAGEN ALPHA"/>
    <property type="match status" value="1"/>
</dbReference>
<sequence length="78" mass="8423">MTDGKTYGGSDKVKQPSKDLKSLGVHMMAIGVGDDVDTRELGYIAGKNVILSSSFDEVLTKADRLIDQLTLGACREVY</sequence>
<keyword evidence="3" id="KW-1185">Reference proteome</keyword>
<comment type="caution">
    <text evidence="2">The sequence shown here is derived from an EMBL/GenBank/DDBJ whole genome shotgun (WGS) entry which is preliminary data.</text>
</comment>
<protein>
    <recommendedName>
        <fullName evidence="1">VWFA domain-containing protein</fullName>
    </recommendedName>
</protein>
<dbReference type="Pfam" id="PF00092">
    <property type="entry name" value="VWA"/>
    <property type="match status" value="1"/>
</dbReference>
<dbReference type="PROSITE" id="PS50234">
    <property type="entry name" value="VWFA"/>
    <property type="match status" value="1"/>
</dbReference>
<gene>
    <name evidence="2" type="ORF">PEVE_00020577</name>
</gene>
<organism evidence="2 3">
    <name type="scientific">Porites evermanni</name>
    <dbReference type="NCBI Taxonomy" id="104178"/>
    <lineage>
        <taxon>Eukaryota</taxon>
        <taxon>Metazoa</taxon>
        <taxon>Cnidaria</taxon>
        <taxon>Anthozoa</taxon>
        <taxon>Hexacorallia</taxon>
        <taxon>Scleractinia</taxon>
        <taxon>Fungiina</taxon>
        <taxon>Poritidae</taxon>
        <taxon>Porites</taxon>
    </lineage>
</organism>
<name>A0ABN8M5U1_9CNID</name>
<evidence type="ECO:0000313" key="2">
    <source>
        <dbReference type="EMBL" id="CAH3023817.1"/>
    </source>
</evidence>
<dbReference type="EMBL" id="CALNXI010000276">
    <property type="protein sequence ID" value="CAH3023817.1"/>
    <property type="molecule type" value="Genomic_DNA"/>
</dbReference>
<dbReference type="InterPro" id="IPR002035">
    <property type="entry name" value="VWF_A"/>
</dbReference>